<keyword evidence="6" id="KW-1133">Transmembrane helix</keyword>
<keyword evidence="3 11" id="KW-0349">Heme</keyword>
<reference evidence="13" key="2">
    <citation type="submission" date="2019-07" db="EMBL/GenBank/DDBJ databases">
        <authorList>
            <person name="Yang Y."/>
            <person name="Bocs S."/>
            <person name="Baudouin L."/>
        </authorList>
    </citation>
    <scope>NUCLEOTIDE SEQUENCE</scope>
    <source>
        <tissue evidence="13">Spear leaf of Hainan Tall coconut</tissue>
    </source>
</reference>
<evidence type="ECO:0000256" key="5">
    <source>
        <dbReference type="ARBA" id="ARBA00022723"/>
    </source>
</evidence>
<evidence type="ECO:0000256" key="12">
    <source>
        <dbReference type="RuleBase" id="RU000461"/>
    </source>
</evidence>
<keyword evidence="9 12" id="KW-0503">Monooxygenase</keyword>
<evidence type="ECO:0000256" key="7">
    <source>
        <dbReference type="ARBA" id="ARBA00023002"/>
    </source>
</evidence>
<evidence type="ECO:0000256" key="4">
    <source>
        <dbReference type="ARBA" id="ARBA00022692"/>
    </source>
</evidence>
<dbReference type="PANTHER" id="PTHR24282">
    <property type="entry name" value="CYTOCHROME P450 FAMILY MEMBER"/>
    <property type="match status" value="1"/>
</dbReference>
<keyword evidence="7 12" id="KW-0560">Oxidoreductase</keyword>
<comment type="subcellular location">
    <subcellularLocation>
        <location evidence="1">Membrane</location>
    </subcellularLocation>
</comment>
<evidence type="ECO:0000256" key="1">
    <source>
        <dbReference type="ARBA" id="ARBA00004370"/>
    </source>
</evidence>
<evidence type="ECO:0000256" key="3">
    <source>
        <dbReference type="ARBA" id="ARBA00022617"/>
    </source>
</evidence>
<evidence type="ECO:0000256" key="11">
    <source>
        <dbReference type="PIRSR" id="PIRSR602401-1"/>
    </source>
</evidence>
<dbReference type="PRINTS" id="PR00463">
    <property type="entry name" value="EP450I"/>
</dbReference>
<keyword evidence="14" id="KW-1185">Reference proteome</keyword>
<dbReference type="InterPro" id="IPR017972">
    <property type="entry name" value="Cyt_P450_CS"/>
</dbReference>
<name>A0A8K0MVU8_COCNU</name>
<keyword evidence="8 11" id="KW-0408">Iron</keyword>
<evidence type="ECO:0000313" key="14">
    <source>
        <dbReference type="Proteomes" id="UP000797356"/>
    </source>
</evidence>
<evidence type="ECO:0000313" key="13">
    <source>
        <dbReference type="EMBL" id="KAG1327805.1"/>
    </source>
</evidence>
<evidence type="ECO:0000256" key="6">
    <source>
        <dbReference type="ARBA" id="ARBA00022989"/>
    </source>
</evidence>
<dbReference type="InterPro" id="IPR036396">
    <property type="entry name" value="Cyt_P450_sf"/>
</dbReference>
<dbReference type="PROSITE" id="PS00086">
    <property type="entry name" value="CYTOCHROME_P450"/>
    <property type="match status" value="1"/>
</dbReference>
<dbReference type="Proteomes" id="UP000797356">
    <property type="component" value="Chromosome 1"/>
</dbReference>
<evidence type="ECO:0000256" key="9">
    <source>
        <dbReference type="ARBA" id="ARBA00023033"/>
    </source>
</evidence>
<reference evidence="13" key="1">
    <citation type="journal article" date="2017" name="Gigascience">
        <title>The genome draft of coconut (Cocos nucifera).</title>
        <authorList>
            <person name="Xiao Y."/>
            <person name="Xu P."/>
            <person name="Fan H."/>
            <person name="Baudouin L."/>
            <person name="Xia W."/>
            <person name="Bocs S."/>
            <person name="Xu J."/>
            <person name="Li Q."/>
            <person name="Guo A."/>
            <person name="Zhou L."/>
            <person name="Li J."/>
            <person name="Wu Y."/>
            <person name="Ma Z."/>
            <person name="Armero A."/>
            <person name="Issali A.E."/>
            <person name="Liu N."/>
            <person name="Peng M."/>
            <person name="Yang Y."/>
        </authorList>
    </citation>
    <scope>NUCLEOTIDE SEQUENCE</scope>
    <source>
        <tissue evidence="13">Spear leaf of Hainan Tall coconut</tissue>
    </source>
</reference>
<comment type="caution">
    <text evidence="13">The sequence shown here is derived from an EMBL/GenBank/DDBJ whole genome shotgun (WGS) entry which is preliminary data.</text>
</comment>
<evidence type="ECO:0000256" key="8">
    <source>
        <dbReference type="ARBA" id="ARBA00023004"/>
    </source>
</evidence>
<dbReference type="GO" id="GO:0016705">
    <property type="term" value="F:oxidoreductase activity, acting on paired donors, with incorporation or reduction of molecular oxygen"/>
    <property type="evidence" value="ECO:0007669"/>
    <property type="project" value="InterPro"/>
</dbReference>
<dbReference type="SUPFAM" id="SSF48264">
    <property type="entry name" value="Cytochrome P450"/>
    <property type="match status" value="1"/>
</dbReference>
<keyword evidence="4" id="KW-0812">Transmembrane</keyword>
<dbReference type="GO" id="GO:0016020">
    <property type="term" value="C:membrane"/>
    <property type="evidence" value="ECO:0007669"/>
    <property type="project" value="UniProtKB-SubCell"/>
</dbReference>
<sequence length="327" mass="37014">MLEKWEVQAGGSSEFEIEVNKEFHTFTADVISQVAFGSSYKEGKRIFQLQEEQTVLVSLALRTVYIPGFRFIPTKRNRKRWSLNKEIRKSLQKLIQANWVECENSKNLLGLMISAQKNDGEEKMEIEEIIDECKSFYFAGKETTANLLTWAILLLALHQDWQKKVRDEVTYVCGSHKYPNGDVLANLKIVNMVLKETLRLYPPAVSLSRLTTKDTKLGTLDLPAGTQLYMPIIAIHHDAEVWGADASEFNPLRFAEGKGHHLGSFIPFGLGPTICVGQNLALVEAKVALAMILQRFEFVVSPTYVHAPMLLLTLQPQYGAQVLFRKI</sequence>
<dbReference type="GO" id="GO:0020037">
    <property type="term" value="F:heme binding"/>
    <property type="evidence" value="ECO:0007669"/>
    <property type="project" value="InterPro"/>
</dbReference>
<gene>
    <name evidence="13" type="ORF">COCNU_01G017390</name>
</gene>
<dbReference type="InterPro" id="IPR002401">
    <property type="entry name" value="Cyt_P450_E_grp-I"/>
</dbReference>
<keyword evidence="5 11" id="KW-0479">Metal-binding</keyword>
<dbReference type="InterPro" id="IPR050665">
    <property type="entry name" value="Cytochrome_P450_Monooxygen"/>
</dbReference>
<dbReference type="InterPro" id="IPR001128">
    <property type="entry name" value="Cyt_P450"/>
</dbReference>
<dbReference type="OrthoDB" id="1470350at2759"/>
<dbReference type="PRINTS" id="PR00385">
    <property type="entry name" value="P450"/>
</dbReference>
<accession>A0A8K0MVU8</accession>
<dbReference type="PANTHER" id="PTHR24282:SF211">
    <property type="entry name" value="CYTOCHROME P450-RELATED"/>
    <property type="match status" value="1"/>
</dbReference>
<organism evidence="13 14">
    <name type="scientific">Cocos nucifera</name>
    <name type="common">Coconut palm</name>
    <dbReference type="NCBI Taxonomy" id="13894"/>
    <lineage>
        <taxon>Eukaryota</taxon>
        <taxon>Viridiplantae</taxon>
        <taxon>Streptophyta</taxon>
        <taxon>Embryophyta</taxon>
        <taxon>Tracheophyta</taxon>
        <taxon>Spermatophyta</taxon>
        <taxon>Magnoliopsida</taxon>
        <taxon>Liliopsida</taxon>
        <taxon>Arecaceae</taxon>
        <taxon>Arecoideae</taxon>
        <taxon>Cocoseae</taxon>
        <taxon>Attaleinae</taxon>
        <taxon>Cocos</taxon>
    </lineage>
</organism>
<comment type="cofactor">
    <cofactor evidence="11">
        <name>heme</name>
        <dbReference type="ChEBI" id="CHEBI:30413"/>
    </cofactor>
</comment>
<evidence type="ECO:0000256" key="10">
    <source>
        <dbReference type="ARBA" id="ARBA00023136"/>
    </source>
</evidence>
<protein>
    <submittedName>
        <fullName evidence="13">Cytochrome P450 734A1</fullName>
    </submittedName>
</protein>
<feature type="binding site" description="axial binding residue" evidence="11">
    <location>
        <position position="275"/>
    </location>
    <ligand>
        <name>heme</name>
        <dbReference type="ChEBI" id="CHEBI:30413"/>
    </ligand>
    <ligandPart>
        <name>Fe</name>
        <dbReference type="ChEBI" id="CHEBI:18248"/>
    </ligandPart>
</feature>
<keyword evidence="10" id="KW-0472">Membrane</keyword>
<dbReference type="GO" id="GO:0005506">
    <property type="term" value="F:iron ion binding"/>
    <property type="evidence" value="ECO:0007669"/>
    <property type="project" value="InterPro"/>
</dbReference>
<dbReference type="GO" id="GO:0004497">
    <property type="term" value="F:monooxygenase activity"/>
    <property type="evidence" value="ECO:0007669"/>
    <property type="project" value="UniProtKB-KW"/>
</dbReference>
<dbReference type="EMBL" id="CM017872">
    <property type="protein sequence ID" value="KAG1327805.1"/>
    <property type="molecule type" value="Genomic_DNA"/>
</dbReference>
<dbReference type="Pfam" id="PF00067">
    <property type="entry name" value="p450"/>
    <property type="match status" value="1"/>
</dbReference>
<dbReference type="AlphaFoldDB" id="A0A8K0MVU8"/>
<proteinExistence type="inferred from homology"/>
<dbReference type="Gene3D" id="1.10.630.10">
    <property type="entry name" value="Cytochrome P450"/>
    <property type="match status" value="1"/>
</dbReference>
<dbReference type="GO" id="GO:0006629">
    <property type="term" value="P:lipid metabolic process"/>
    <property type="evidence" value="ECO:0007669"/>
    <property type="project" value="UniProtKB-ARBA"/>
</dbReference>
<comment type="similarity">
    <text evidence="2 12">Belongs to the cytochrome P450 family.</text>
</comment>
<evidence type="ECO:0000256" key="2">
    <source>
        <dbReference type="ARBA" id="ARBA00010617"/>
    </source>
</evidence>